<dbReference type="InterPro" id="IPR010095">
    <property type="entry name" value="Cas12f1-like_TNB"/>
</dbReference>
<comment type="caution">
    <text evidence="11">The sequence shown here is derived from an EMBL/GenBank/DDBJ whole genome shotgun (WGS) entry which is preliminary data.</text>
</comment>
<name>A0A2N3R4K5_9BIFI</name>
<dbReference type="GO" id="GO:0046872">
    <property type="term" value="F:metal ion binding"/>
    <property type="evidence" value="ECO:0007669"/>
    <property type="project" value="UniProtKB-KW"/>
</dbReference>
<evidence type="ECO:0000256" key="3">
    <source>
        <dbReference type="ARBA" id="ARBA00022723"/>
    </source>
</evidence>
<dbReference type="InterPro" id="IPR021027">
    <property type="entry name" value="Transposase_put_HTH"/>
</dbReference>
<dbReference type="Pfam" id="PF07282">
    <property type="entry name" value="Cas12f1-like_TNB"/>
    <property type="match status" value="1"/>
</dbReference>
<evidence type="ECO:0000313" key="11">
    <source>
        <dbReference type="EMBL" id="PKV03552.1"/>
    </source>
</evidence>
<reference evidence="11 12" key="1">
    <citation type="submission" date="2017-10" db="EMBL/GenBank/DDBJ databases">
        <title>Bifidobacterium genomics.</title>
        <authorList>
            <person name="Lugli G.A."/>
            <person name="Milani C."/>
            <person name="Mancabelli L."/>
        </authorList>
    </citation>
    <scope>NUCLEOTIDE SEQUENCE [LARGE SCALE GENOMIC DNA]</scope>
    <source>
        <strain evidence="11 12">1520B</strain>
    </source>
</reference>
<feature type="compositionally biased region" description="Basic residues" evidence="7">
    <location>
        <begin position="208"/>
        <end position="222"/>
    </location>
</feature>
<organism evidence="11 12">
    <name type="scientific">Bifidobacterium pseudolongum subsp. globosum</name>
    <dbReference type="NCBI Taxonomy" id="1690"/>
    <lineage>
        <taxon>Bacteria</taxon>
        <taxon>Bacillati</taxon>
        <taxon>Actinomycetota</taxon>
        <taxon>Actinomycetes</taxon>
        <taxon>Bifidobacteriales</taxon>
        <taxon>Bifidobacteriaceae</taxon>
        <taxon>Bifidobacterium</taxon>
    </lineage>
</organism>
<evidence type="ECO:0000256" key="4">
    <source>
        <dbReference type="ARBA" id="ARBA00022833"/>
    </source>
</evidence>
<keyword evidence="3" id="KW-0479">Metal-binding</keyword>
<dbReference type="GO" id="GO:0032196">
    <property type="term" value="P:transposition"/>
    <property type="evidence" value="ECO:0007669"/>
    <property type="project" value="UniProtKB-KW"/>
</dbReference>
<dbReference type="Pfam" id="PF12323">
    <property type="entry name" value="HTH_OrfB_IS605"/>
    <property type="match status" value="1"/>
</dbReference>
<feature type="region of interest" description="Disordered" evidence="7">
    <location>
        <begin position="208"/>
        <end position="231"/>
    </location>
</feature>
<gene>
    <name evidence="11" type="ORF">CQR50_1260</name>
</gene>
<dbReference type="NCBIfam" id="NF040570">
    <property type="entry name" value="guided_TnpB"/>
    <property type="match status" value="1"/>
</dbReference>
<dbReference type="Pfam" id="PF01385">
    <property type="entry name" value="OrfB_IS605"/>
    <property type="match status" value="1"/>
</dbReference>
<evidence type="ECO:0000259" key="9">
    <source>
        <dbReference type="Pfam" id="PF07282"/>
    </source>
</evidence>
<keyword evidence="5" id="KW-0238">DNA-binding</keyword>
<dbReference type="Proteomes" id="UP000233762">
    <property type="component" value="Unassembled WGS sequence"/>
</dbReference>
<keyword evidence="2" id="KW-0815">Transposition</keyword>
<evidence type="ECO:0000259" key="8">
    <source>
        <dbReference type="Pfam" id="PF01385"/>
    </source>
</evidence>
<evidence type="ECO:0000256" key="2">
    <source>
        <dbReference type="ARBA" id="ARBA00022578"/>
    </source>
</evidence>
<dbReference type="AlphaFoldDB" id="A0A2N3R4K5"/>
<proteinExistence type="inferred from homology"/>
<dbReference type="RefSeq" id="WP_101399246.1">
    <property type="nucleotide sequence ID" value="NZ_PCHH01000004.1"/>
</dbReference>
<dbReference type="GO" id="GO:0006310">
    <property type="term" value="P:DNA recombination"/>
    <property type="evidence" value="ECO:0007669"/>
    <property type="project" value="UniProtKB-KW"/>
</dbReference>
<protein>
    <submittedName>
        <fullName evidence="11">Transposase IS1136</fullName>
    </submittedName>
</protein>
<dbReference type="InterPro" id="IPR001959">
    <property type="entry name" value="Transposase"/>
</dbReference>
<evidence type="ECO:0000256" key="7">
    <source>
        <dbReference type="SAM" id="MobiDB-lite"/>
    </source>
</evidence>
<sequence length="373" mass="43513">MRAYRTELNPTRRQARLIRQYCGVVRFAYNWYLDCARAYYHGAGMFLTGYSFSKAVNNSDRPDWFTAAPSKAVKHAIMCAEKAFRRFFAHQGGFPRYKRKGMNRDSYYMIGSIHAERHRIRLPKLGWVRLKEKGYVPNREPKSATVSIVNGRYYVSCLYDMDEPAPVPASGEPLGMDVGLKELAVLSDGTMFGNINKTRRVRKLEQRKRRVERSIARRRRANQGKDSEHGWHNYRKAIERKRRIEQRLTNIRAEHMRQVCNEIARRQPSSLTIEHLNVKGTMKNRYLAPSLQKQGLATLLELIGHTCRKHGIALRQVSRWYPSSQLCHDCGYRNTHLTLRMRAWNCPECGARHDRDVNAALNLRDATEYHTIE</sequence>
<keyword evidence="4" id="KW-0862">Zinc</keyword>
<dbReference type="GO" id="GO:0003677">
    <property type="term" value="F:DNA binding"/>
    <property type="evidence" value="ECO:0007669"/>
    <property type="project" value="UniProtKB-KW"/>
</dbReference>
<feature type="domain" description="Cas12f1-like TNB" evidence="9">
    <location>
        <begin position="299"/>
        <end position="363"/>
    </location>
</feature>
<evidence type="ECO:0000256" key="6">
    <source>
        <dbReference type="ARBA" id="ARBA00023172"/>
    </source>
</evidence>
<feature type="domain" description="Probable transposase IS891/IS1136/IS1341" evidence="8">
    <location>
        <begin position="158"/>
        <end position="284"/>
    </location>
</feature>
<keyword evidence="6" id="KW-0233">DNA recombination</keyword>
<dbReference type="EMBL" id="PCHH01000004">
    <property type="protein sequence ID" value="PKV03552.1"/>
    <property type="molecule type" value="Genomic_DNA"/>
</dbReference>
<accession>A0A2N3R4K5</accession>
<comment type="similarity">
    <text evidence="1">In the C-terminal section; belongs to the transposase 35 family.</text>
</comment>
<evidence type="ECO:0000313" key="12">
    <source>
        <dbReference type="Proteomes" id="UP000233762"/>
    </source>
</evidence>
<feature type="domain" description="Transposase putative helix-turn-helix" evidence="10">
    <location>
        <begin position="2"/>
        <end position="40"/>
    </location>
</feature>
<evidence type="ECO:0000256" key="1">
    <source>
        <dbReference type="ARBA" id="ARBA00008761"/>
    </source>
</evidence>
<evidence type="ECO:0000256" key="5">
    <source>
        <dbReference type="ARBA" id="ARBA00023125"/>
    </source>
</evidence>
<evidence type="ECO:0000259" key="10">
    <source>
        <dbReference type="Pfam" id="PF12323"/>
    </source>
</evidence>